<reference evidence="1 2" key="1">
    <citation type="submission" date="2020-10" db="EMBL/GenBank/DDBJ databases">
        <title>The Coptis chinensis genome and diversification of protoberbering-type alkaloids.</title>
        <authorList>
            <person name="Wang B."/>
            <person name="Shu S."/>
            <person name="Song C."/>
            <person name="Liu Y."/>
        </authorList>
    </citation>
    <scope>NUCLEOTIDE SEQUENCE [LARGE SCALE GENOMIC DNA]</scope>
    <source>
        <strain evidence="1">HL-2020</strain>
        <tissue evidence="1">Leaf</tissue>
    </source>
</reference>
<dbReference type="Proteomes" id="UP000631114">
    <property type="component" value="Unassembled WGS sequence"/>
</dbReference>
<dbReference type="InterPro" id="IPR015915">
    <property type="entry name" value="Kelch-typ_b-propeller"/>
</dbReference>
<dbReference type="InterPro" id="IPR006652">
    <property type="entry name" value="Kelch_1"/>
</dbReference>
<organism evidence="1 2">
    <name type="scientific">Coptis chinensis</name>
    <dbReference type="NCBI Taxonomy" id="261450"/>
    <lineage>
        <taxon>Eukaryota</taxon>
        <taxon>Viridiplantae</taxon>
        <taxon>Streptophyta</taxon>
        <taxon>Embryophyta</taxon>
        <taxon>Tracheophyta</taxon>
        <taxon>Spermatophyta</taxon>
        <taxon>Magnoliopsida</taxon>
        <taxon>Ranunculales</taxon>
        <taxon>Ranunculaceae</taxon>
        <taxon>Coptidoideae</taxon>
        <taxon>Coptis</taxon>
    </lineage>
</organism>
<proteinExistence type="predicted"/>
<evidence type="ECO:0000313" key="1">
    <source>
        <dbReference type="EMBL" id="KAF9612116.1"/>
    </source>
</evidence>
<dbReference type="AlphaFoldDB" id="A0A835M651"/>
<name>A0A835M651_9MAGN</name>
<dbReference type="SUPFAM" id="SSF117281">
    <property type="entry name" value="Kelch motif"/>
    <property type="match status" value="1"/>
</dbReference>
<evidence type="ECO:0000313" key="2">
    <source>
        <dbReference type="Proteomes" id="UP000631114"/>
    </source>
</evidence>
<sequence length="101" mass="11073">MVVPSRSFDGGLYVLGGFSSFTMKCVWCFNPILNMWSEGRGGLTPLQSAEVYDPCTRLWSEVPSMPFSKAQLLPTAFLADMFKPIATVVCAAEPILLALFC</sequence>
<dbReference type="Pfam" id="PF01344">
    <property type="entry name" value="Kelch_1"/>
    <property type="match status" value="1"/>
</dbReference>
<protein>
    <submittedName>
        <fullName evidence="1">Uncharacterized protein</fullName>
    </submittedName>
</protein>
<dbReference type="EMBL" id="JADFTS010000004">
    <property type="protein sequence ID" value="KAF9612116.1"/>
    <property type="molecule type" value="Genomic_DNA"/>
</dbReference>
<dbReference type="Gene3D" id="2.120.10.80">
    <property type="entry name" value="Kelch-type beta propeller"/>
    <property type="match status" value="1"/>
</dbReference>
<keyword evidence="2" id="KW-1185">Reference proteome</keyword>
<dbReference type="OrthoDB" id="45365at2759"/>
<comment type="caution">
    <text evidence="1">The sequence shown here is derived from an EMBL/GenBank/DDBJ whole genome shotgun (WGS) entry which is preliminary data.</text>
</comment>
<gene>
    <name evidence="1" type="ORF">IFM89_038184</name>
</gene>
<accession>A0A835M651</accession>